<dbReference type="GO" id="GO:0009251">
    <property type="term" value="P:glucan catabolic process"/>
    <property type="evidence" value="ECO:0007669"/>
    <property type="project" value="TreeGrafter"/>
</dbReference>
<dbReference type="Gene3D" id="3.20.20.300">
    <property type="entry name" value="Glycoside hydrolase, family 3, N-terminal domain"/>
    <property type="match status" value="1"/>
</dbReference>
<dbReference type="PANTHER" id="PTHR42715:SF5">
    <property type="entry name" value="BETA-GLUCOSIDASE M-RELATED"/>
    <property type="match status" value="1"/>
</dbReference>
<dbReference type="InterPro" id="IPR013783">
    <property type="entry name" value="Ig-like_fold"/>
</dbReference>
<dbReference type="Gene3D" id="2.60.40.10">
    <property type="entry name" value="Immunoglobulins"/>
    <property type="match status" value="1"/>
</dbReference>
<evidence type="ECO:0000256" key="5">
    <source>
        <dbReference type="ARBA" id="ARBA00022801"/>
    </source>
</evidence>
<dbReference type="InterPro" id="IPR001764">
    <property type="entry name" value="Glyco_hydro_3_N"/>
</dbReference>
<comment type="caution">
    <text evidence="14">The sequence shown here is derived from an EMBL/GenBank/DDBJ whole genome shotgun (WGS) entry which is preliminary data.</text>
</comment>
<keyword evidence="9 10" id="KW-0624">Polysaccharide degradation</keyword>
<proteinExistence type="inferred from homology"/>
<evidence type="ECO:0000256" key="9">
    <source>
        <dbReference type="ARBA" id="ARBA00023326"/>
    </source>
</evidence>
<dbReference type="Proteomes" id="UP000730481">
    <property type="component" value="Unassembled WGS sequence"/>
</dbReference>
<feature type="chain" id="PRO_5040369926" description="beta-glucosidase" evidence="11">
    <location>
        <begin position="21"/>
        <end position="954"/>
    </location>
</feature>
<dbReference type="InterPro" id="IPR002772">
    <property type="entry name" value="Glyco_hydro_3_C"/>
</dbReference>
<evidence type="ECO:0000256" key="8">
    <source>
        <dbReference type="ARBA" id="ARBA00023295"/>
    </source>
</evidence>
<keyword evidence="7 10" id="KW-0119">Carbohydrate metabolism</keyword>
<evidence type="ECO:0000256" key="11">
    <source>
        <dbReference type="SAM" id="SignalP"/>
    </source>
</evidence>
<evidence type="ECO:0000256" key="4">
    <source>
        <dbReference type="ARBA" id="ARBA00022729"/>
    </source>
</evidence>
<comment type="similarity">
    <text evidence="3 10">Belongs to the glycosyl hydrolase 3 family.</text>
</comment>
<protein>
    <recommendedName>
        <fullName evidence="10">beta-glucosidase</fullName>
        <ecNumber evidence="10">3.2.1.21</ecNumber>
    </recommendedName>
</protein>
<evidence type="ECO:0000259" key="13">
    <source>
        <dbReference type="Pfam" id="PF01915"/>
    </source>
</evidence>
<evidence type="ECO:0000256" key="6">
    <source>
        <dbReference type="ARBA" id="ARBA00023180"/>
    </source>
</evidence>
<keyword evidence="4 11" id="KW-0732">Signal</keyword>
<dbReference type="GO" id="GO:0008422">
    <property type="term" value="F:beta-glucosidase activity"/>
    <property type="evidence" value="ECO:0007669"/>
    <property type="project" value="UniProtKB-EC"/>
</dbReference>
<keyword evidence="15" id="KW-1185">Reference proteome</keyword>
<dbReference type="EMBL" id="PVQB02000071">
    <property type="protein sequence ID" value="KAF4343974.1"/>
    <property type="molecule type" value="Genomic_DNA"/>
</dbReference>
<feature type="signal peptide" evidence="11">
    <location>
        <begin position="1"/>
        <end position="20"/>
    </location>
</feature>
<organism evidence="14 15">
    <name type="scientific">Fusarium beomiforme</name>
    <dbReference type="NCBI Taxonomy" id="44412"/>
    <lineage>
        <taxon>Eukaryota</taxon>
        <taxon>Fungi</taxon>
        <taxon>Dikarya</taxon>
        <taxon>Ascomycota</taxon>
        <taxon>Pezizomycotina</taxon>
        <taxon>Sordariomycetes</taxon>
        <taxon>Hypocreomycetidae</taxon>
        <taxon>Hypocreales</taxon>
        <taxon>Nectriaceae</taxon>
        <taxon>Fusarium</taxon>
        <taxon>Fusarium burgessii species complex</taxon>
    </lineage>
</organism>
<evidence type="ECO:0000256" key="10">
    <source>
        <dbReference type="RuleBase" id="RU361161"/>
    </source>
</evidence>
<gene>
    <name evidence="14" type="ORF">FBEOM_2081</name>
</gene>
<reference evidence="14" key="1">
    <citation type="journal article" date="2017" name="Mycologia">
        <title>Fusarium algeriense, sp. nov., a novel toxigenic crown rot pathogen of durum wheat from Algeria is nested in the Fusarium burgessii species complex.</title>
        <authorList>
            <person name="Laraba I."/>
            <person name="Keddad A."/>
            <person name="Boureghda H."/>
            <person name="Abdallah N."/>
            <person name="Vaughan M.M."/>
            <person name="Proctor R.H."/>
            <person name="Busman M."/>
            <person name="O'Donnell K."/>
        </authorList>
    </citation>
    <scope>NUCLEOTIDE SEQUENCE</scope>
    <source>
        <strain evidence="14">NRRL 25174</strain>
    </source>
</reference>
<dbReference type="Pfam" id="PF01915">
    <property type="entry name" value="Glyco_hydro_3_C"/>
    <property type="match status" value="1"/>
</dbReference>
<dbReference type="InterPro" id="IPR036962">
    <property type="entry name" value="Glyco_hydro_3_N_sf"/>
</dbReference>
<dbReference type="FunFam" id="3.20.20.300:FF:000002">
    <property type="entry name" value="Probable beta-glucosidase"/>
    <property type="match status" value="1"/>
</dbReference>
<dbReference type="PRINTS" id="PR00133">
    <property type="entry name" value="GLHYDRLASE3"/>
</dbReference>
<dbReference type="Gene3D" id="3.40.50.1700">
    <property type="entry name" value="Glycoside hydrolase family 3 C-terminal domain"/>
    <property type="match status" value="1"/>
</dbReference>
<comment type="pathway">
    <text evidence="2 10">Glycan metabolism; cellulose degradation.</text>
</comment>
<keyword evidence="8 10" id="KW-0326">Glycosidase</keyword>
<evidence type="ECO:0000256" key="1">
    <source>
        <dbReference type="ARBA" id="ARBA00000448"/>
    </source>
</evidence>
<dbReference type="SUPFAM" id="SSF52279">
    <property type="entry name" value="Beta-D-glucan exohydrolase, C-terminal domain"/>
    <property type="match status" value="1"/>
</dbReference>
<dbReference type="AlphaFoldDB" id="A0A9P5ASJ5"/>
<evidence type="ECO:0000256" key="3">
    <source>
        <dbReference type="ARBA" id="ARBA00005336"/>
    </source>
</evidence>
<dbReference type="PROSITE" id="PS00775">
    <property type="entry name" value="GLYCOSYL_HYDROL_F3"/>
    <property type="match status" value="1"/>
</dbReference>
<dbReference type="Pfam" id="PF00933">
    <property type="entry name" value="Glyco_hydro_3"/>
    <property type="match status" value="1"/>
</dbReference>
<accession>A0A9P5ASJ5</accession>
<name>A0A9P5ASJ5_9HYPO</name>
<feature type="domain" description="Glycoside hydrolase family 3 N-terminal" evidence="12">
    <location>
        <begin position="99"/>
        <end position="337"/>
    </location>
</feature>
<evidence type="ECO:0000256" key="2">
    <source>
        <dbReference type="ARBA" id="ARBA00004987"/>
    </source>
</evidence>
<dbReference type="SUPFAM" id="SSF51445">
    <property type="entry name" value="(Trans)glycosidases"/>
    <property type="match status" value="1"/>
</dbReference>
<evidence type="ECO:0000259" key="12">
    <source>
        <dbReference type="Pfam" id="PF00933"/>
    </source>
</evidence>
<dbReference type="EC" id="3.2.1.21" evidence="10"/>
<sequence length="954" mass="102583">MLPASVSCLAALSLLGQGLAQSSPDPITDDTYFYGQSPPVYPTPEQSNTGSWAIAVSKAKELVSQLTLEEKVNLTAGGQTTTGCSGFIPGIPRLNFPGLCLQDAGNGVRNTDYVSSWPAGIHVGASWNPELTYSRSYYMGAEAKAKGVNILLGPVFGPLGRVVEGGRNWEGFSNDPYLAGRLGHEAVAGIQDAGVVACGKHFLAQEQETHRLAEARTGAESISSNVDDKTLHELYLWPFADAVHAGLASVMCSYNRANNSHACQNSKLLNGILKGELGFQGFVVSDWGAQHAGMASALAGLDVAMPSSILWGTNLTLGVNNGTIPEAQVDNMVTRLLATWYQLKQDQDSLSPGHGLPASLWEPHPVVDARNASSKPTLWDGAVEGHVLVKNTNGTLPLKSNLKLVSLFGYSHKAPDMSSPGPAPEGGMFSPWSVGVQSGNLTEMNTGFLGDLNLTYSAIAPNGTIISGGGSGASAWSLFSSPFDAFVSRAKKDGTSLFWDFESWDPSVNPTSEACIVAGNAWASEGWDRPAIYDAYTDGLINNVADKCANTIVVLHNAGTRLVDGFIDHPNVTAVIFAHLPGQDSGDALVSLLYGDENPSGRLPYTVARNETDYGSLLKADLTLAPNEFQYFPQSDFSEGVFTDYRYFDAKNITPRYEFGFGLSYTSFEYTNLQISNTGAQIPEYPAGALTEGGRSDLWDVVATVSATVQNTGALDGKEVAQLYVGIPGDGVPVRQLRGFKKPSIKTGQAVEKRNQLAEKQQEVHPFNREAFNTADNEESTDEIKGVGQTIHWINCDRAFQRTLKGGVWLDNIPNVATFDSGPAAFKGSQDMIELMFRKVDYDAATSKILIWNKSLRQSLFTVNFEKRVEEELGILERSLPRGLRDPSILTPEVTFRYSSRNGVYGKIPSLVVQIANSPVSNGVAERAQKSITQTNGHVRAVVCFDVDNATVSV</sequence>
<evidence type="ECO:0000313" key="15">
    <source>
        <dbReference type="Proteomes" id="UP000730481"/>
    </source>
</evidence>
<dbReference type="InterPro" id="IPR050288">
    <property type="entry name" value="Cellulose_deg_GH3"/>
</dbReference>
<comment type="catalytic activity">
    <reaction evidence="1 10">
        <text>Hydrolysis of terminal, non-reducing beta-D-glucosyl residues with release of beta-D-glucose.</text>
        <dbReference type="EC" id="3.2.1.21"/>
    </reaction>
</comment>
<keyword evidence="5 10" id="KW-0378">Hydrolase</keyword>
<dbReference type="InterPro" id="IPR017853">
    <property type="entry name" value="GH"/>
</dbReference>
<dbReference type="InterPro" id="IPR036881">
    <property type="entry name" value="Glyco_hydro_3_C_sf"/>
</dbReference>
<dbReference type="OrthoDB" id="416222at2759"/>
<dbReference type="InterPro" id="IPR019800">
    <property type="entry name" value="Glyco_hydro_3_AS"/>
</dbReference>
<dbReference type="PANTHER" id="PTHR42715">
    <property type="entry name" value="BETA-GLUCOSIDASE"/>
    <property type="match status" value="1"/>
</dbReference>
<evidence type="ECO:0000313" key="14">
    <source>
        <dbReference type="EMBL" id="KAF4343974.1"/>
    </source>
</evidence>
<feature type="domain" description="Glycoside hydrolase family 3 C-terminal" evidence="13">
    <location>
        <begin position="387"/>
        <end position="665"/>
    </location>
</feature>
<reference evidence="14" key="2">
    <citation type="submission" date="2020-02" db="EMBL/GenBank/DDBJ databases">
        <title>Identification and distribution of gene clusters putatively required for synthesis of sphingolipid metabolism inhibitors in phylogenetically diverse species of the filamentous fungus Fusarium.</title>
        <authorList>
            <person name="Kim H.-S."/>
            <person name="Busman M."/>
            <person name="Brown D.W."/>
            <person name="Divon H."/>
            <person name="Uhlig S."/>
            <person name="Proctor R.H."/>
        </authorList>
    </citation>
    <scope>NUCLEOTIDE SEQUENCE</scope>
    <source>
        <strain evidence="14">NRRL 25174</strain>
    </source>
</reference>
<keyword evidence="6" id="KW-0325">Glycoprotein</keyword>
<evidence type="ECO:0000256" key="7">
    <source>
        <dbReference type="ARBA" id="ARBA00023277"/>
    </source>
</evidence>